<evidence type="ECO:0000259" key="3">
    <source>
        <dbReference type="SMART" id="SM00829"/>
    </source>
</evidence>
<reference evidence="4 5" key="1">
    <citation type="submission" date="2021-01" db="EMBL/GenBank/DDBJ databases">
        <title>Azospirillum sp. YIM DDC1 draft genome.</title>
        <authorList>
            <person name="Wang Y.-X."/>
        </authorList>
    </citation>
    <scope>NUCLEOTIDE SEQUENCE [LARGE SCALE GENOMIC DNA]</scope>
    <source>
        <strain evidence="4 5">YIM DDC1</strain>
    </source>
</reference>
<organism evidence="4 5">
    <name type="scientific">Azospirillum aestuarii</name>
    <dbReference type="NCBI Taxonomy" id="2802052"/>
    <lineage>
        <taxon>Bacteria</taxon>
        <taxon>Pseudomonadati</taxon>
        <taxon>Pseudomonadota</taxon>
        <taxon>Alphaproteobacteria</taxon>
        <taxon>Rhodospirillales</taxon>
        <taxon>Azospirillaceae</taxon>
        <taxon>Azospirillum</taxon>
    </lineage>
</organism>
<gene>
    <name evidence="4" type="ORF">JJL56_18685</name>
</gene>
<dbReference type="EMBL" id="JAEPIV010000010">
    <property type="protein sequence ID" value="MBK4720895.1"/>
    <property type="molecule type" value="Genomic_DNA"/>
</dbReference>
<dbReference type="Pfam" id="PF00107">
    <property type="entry name" value="ADH_zinc_N"/>
    <property type="match status" value="1"/>
</dbReference>
<dbReference type="Proteomes" id="UP000654452">
    <property type="component" value="Unassembled WGS sequence"/>
</dbReference>
<dbReference type="InterPro" id="IPR036291">
    <property type="entry name" value="NAD(P)-bd_dom_sf"/>
</dbReference>
<dbReference type="Pfam" id="PF08240">
    <property type="entry name" value="ADH_N"/>
    <property type="match status" value="1"/>
</dbReference>
<dbReference type="SMART" id="SM00829">
    <property type="entry name" value="PKS_ER"/>
    <property type="match status" value="1"/>
</dbReference>
<evidence type="ECO:0000256" key="2">
    <source>
        <dbReference type="ARBA" id="ARBA00023002"/>
    </source>
</evidence>
<keyword evidence="1" id="KW-0521">NADP</keyword>
<evidence type="ECO:0000313" key="5">
    <source>
        <dbReference type="Proteomes" id="UP000654452"/>
    </source>
</evidence>
<dbReference type="Gene3D" id="3.90.180.10">
    <property type="entry name" value="Medium-chain alcohol dehydrogenases, catalytic domain"/>
    <property type="match status" value="1"/>
</dbReference>
<dbReference type="InterPro" id="IPR013149">
    <property type="entry name" value="ADH-like_C"/>
</dbReference>
<sequence length="317" mass="32842">MSAVVRFHHPGPPSVLVLEDEDVPLPGPGEVRFRARAIGVNFVDTAFRDGSFNSPLPAAGGVEAAGVIDAVGPGVSDHAVGDRVGYFFAPGSYAELRNVPAEVLIRLPDDIAFDDAAAIMTKGLTAWVAIRHLHPVEPGEAVLVQGATGGVGSLTARWADALGAHVVGTGSAAKLGVLNGSGVSGVDSRDPGLSDRLRRLVPGGFDVVCEFVGRGTFPASVTALRDGGEIVMIGAASGRPEVDRDTLAGRRIRLSSGSTAQLVRGSLLASASAEVFDAHRRGVFGTLRLSRYPLADAARAHEDIATRNRDGLLLLIP</sequence>
<comment type="caution">
    <text evidence="4">The sequence shown here is derived from an EMBL/GenBank/DDBJ whole genome shotgun (WGS) entry which is preliminary data.</text>
</comment>
<keyword evidence="5" id="KW-1185">Reference proteome</keyword>
<protein>
    <submittedName>
        <fullName evidence="4">Zinc-binding dehydrogenase</fullName>
    </submittedName>
</protein>
<dbReference type="PANTHER" id="PTHR48106:SF13">
    <property type="entry name" value="QUINONE OXIDOREDUCTASE-RELATED"/>
    <property type="match status" value="1"/>
</dbReference>
<keyword evidence="2" id="KW-0560">Oxidoreductase</keyword>
<name>A0ABS1I1E6_9PROT</name>
<evidence type="ECO:0000256" key="1">
    <source>
        <dbReference type="ARBA" id="ARBA00022857"/>
    </source>
</evidence>
<evidence type="ECO:0000313" key="4">
    <source>
        <dbReference type="EMBL" id="MBK4720895.1"/>
    </source>
</evidence>
<dbReference type="RefSeq" id="WP_200485892.1">
    <property type="nucleotide sequence ID" value="NZ_JAEPIV010000010.1"/>
</dbReference>
<proteinExistence type="predicted"/>
<dbReference type="PANTHER" id="PTHR48106">
    <property type="entry name" value="QUINONE OXIDOREDUCTASE PIG3-RELATED"/>
    <property type="match status" value="1"/>
</dbReference>
<dbReference type="InterPro" id="IPR013154">
    <property type="entry name" value="ADH-like_N"/>
</dbReference>
<dbReference type="InterPro" id="IPR011032">
    <property type="entry name" value="GroES-like_sf"/>
</dbReference>
<dbReference type="Gene3D" id="3.40.50.720">
    <property type="entry name" value="NAD(P)-binding Rossmann-like Domain"/>
    <property type="match status" value="1"/>
</dbReference>
<dbReference type="InterPro" id="IPR020843">
    <property type="entry name" value="ER"/>
</dbReference>
<feature type="domain" description="Enoyl reductase (ER)" evidence="3">
    <location>
        <begin position="11"/>
        <end position="315"/>
    </location>
</feature>
<dbReference type="SUPFAM" id="SSF50129">
    <property type="entry name" value="GroES-like"/>
    <property type="match status" value="1"/>
</dbReference>
<accession>A0ABS1I1E6</accession>
<dbReference type="SUPFAM" id="SSF51735">
    <property type="entry name" value="NAD(P)-binding Rossmann-fold domains"/>
    <property type="match status" value="1"/>
</dbReference>